<sequence>MRYWEACEAQVTAAEAVEECRKHGVDAVLRDCDGALIDKESGDVIGLPDDCGEFYGGDVLGYLGY</sequence>
<dbReference type="Proteomes" id="UP000316429">
    <property type="component" value="Unassembled WGS sequence"/>
</dbReference>
<gene>
    <name evidence="1" type="ORF">FJQ55_21735</name>
</gene>
<evidence type="ECO:0000313" key="1">
    <source>
        <dbReference type="EMBL" id="TPP05074.1"/>
    </source>
</evidence>
<name>A0A504TRR2_9HYPH</name>
<dbReference type="OrthoDB" id="8373859at2"/>
<keyword evidence="2" id="KW-1185">Reference proteome</keyword>
<protein>
    <submittedName>
        <fullName evidence="1">Uncharacterized protein</fullName>
    </submittedName>
</protein>
<reference evidence="1 2" key="1">
    <citation type="submission" date="2019-06" db="EMBL/GenBank/DDBJ databases">
        <title>Rhizobium sp. CL12 isolated from roots of soybean.</title>
        <authorList>
            <person name="Wang C."/>
        </authorList>
    </citation>
    <scope>NUCLEOTIDE SEQUENCE [LARGE SCALE GENOMIC DNA]</scope>
    <source>
        <strain evidence="1 2">CL12</strain>
    </source>
</reference>
<dbReference type="EMBL" id="VFYP01000006">
    <property type="protein sequence ID" value="TPP05074.1"/>
    <property type="molecule type" value="Genomic_DNA"/>
</dbReference>
<accession>A0A504TRR2</accession>
<dbReference type="AlphaFoldDB" id="A0A504TRR2"/>
<comment type="caution">
    <text evidence="1">The sequence shown here is derived from an EMBL/GenBank/DDBJ whole genome shotgun (WGS) entry which is preliminary data.</text>
</comment>
<proteinExistence type="predicted"/>
<organism evidence="1 2">
    <name type="scientific">Rhizobium glycinendophyticum</name>
    <dbReference type="NCBI Taxonomy" id="2589807"/>
    <lineage>
        <taxon>Bacteria</taxon>
        <taxon>Pseudomonadati</taxon>
        <taxon>Pseudomonadota</taxon>
        <taxon>Alphaproteobacteria</taxon>
        <taxon>Hyphomicrobiales</taxon>
        <taxon>Rhizobiaceae</taxon>
        <taxon>Rhizobium/Agrobacterium group</taxon>
        <taxon>Rhizobium</taxon>
    </lineage>
</organism>
<evidence type="ECO:0000313" key="2">
    <source>
        <dbReference type="Proteomes" id="UP000316429"/>
    </source>
</evidence>